<reference evidence="7 8" key="1">
    <citation type="submission" date="2020-06" db="EMBL/GenBank/DDBJ databases">
        <title>Sulfitobacter algicola sp. nov., isolated from green algae.</title>
        <authorList>
            <person name="Wang C."/>
        </authorList>
    </citation>
    <scope>NUCLEOTIDE SEQUENCE [LARGE SCALE GENOMIC DNA]</scope>
    <source>
        <strain evidence="7 8">1151</strain>
    </source>
</reference>
<organism evidence="7 8">
    <name type="scientific">Parasulfitobacter algicola</name>
    <dbReference type="NCBI Taxonomy" id="2614809"/>
    <lineage>
        <taxon>Bacteria</taxon>
        <taxon>Pseudomonadati</taxon>
        <taxon>Pseudomonadota</taxon>
        <taxon>Alphaproteobacteria</taxon>
        <taxon>Rhodobacterales</taxon>
        <taxon>Roseobacteraceae</taxon>
        <taxon>Parasulfitobacter</taxon>
    </lineage>
</organism>
<comment type="function">
    <text evidence="4">Poorly processive, error-prone DNA polymerase involved in untargeted mutagenesis. Copies undamaged DNA at stalled replication forks, which arise in vivo from mismatched or misaligned primer ends. These misaligned primers can be extended by PolIV. Exhibits no 3'-5' exonuclease (proofreading) activity. May be involved in translesional synthesis, in conjunction with the beta clamp from PolIII.</text>
</comment>
<dbReference type="Pfam" id="PF00817">
    <property type="entry name" value="IMS"/>
    <property type="match status" value="1"/>
</dbReference>
<dbReference type="Proteomes" id="UP000777935">
    <property type="component" value="Unassembled WGS sequence"/>
</dbReference>
<dbReference type="Gene3D" id="3.40.1170.60">
    <property type="match status" value="1"/>
</dbReference>
<comment type="catalytic activity">
    <reaction evidence="5">
        <text>DNA(n) + a 2'-deoxyribonucleoside 5'-triphosphate = DNA(n+1) + diphosphate</text>
        <dbReference type="Rhea" id="RHEA:22508"/>
        <dbReference type="Rhea" id="RHEA-COMP:17339"/>
        <dbReference type="Rhea" id="RHEA-COMP:17340"/>
        <dbReference type="ChEBI" id="CHEBI:33019"/>
        <dbReference type="ChEBI" id="CHEBI:61560"/>
        <dbReference type="ChEBI" id="CHEBI:173112"/>
        <dbReference type="EC" id="2.7.7.7"/>
    </reaction>
</comment>
<evidence type="ECO:0000313" key="8">
    <source>
        <dbReference type="Proteomes" id="UP000777935"/>
    </source>
</evidence>
<sequence>MAQSVNVLFFDMNSYFASVFQAEERDLVGKPLGVVTTLSPRATCIAASVEAKKFGVRMGTRMAEAQQMCPGIQFRAAEHDLFVDYHHRIRTAVETVIPIDKVHSVDECSCKLLGRERNLNTALQIGAGLQRAIKDQVSPALRCSVGVGPNKLLAKIAAELQKPEGLNWLTPDVLPDKIKALELNDIPGISRGIMGRLTRAGIHDVSTLYAMSPKAARHLWRSVEGERFLRQLHGETVIYPATQRHSLGHGQVLTPKNRKPDGARLVARRLLIKAASRLRREGLFARGLSVSVKCAVKGRLGADGSIGATQDTFDLLRTFDRYWRQLKPLKPLSVSVMLGGLQAVDAHVADLFEDREAGHVTQREGLCLAIDALNSKFGQNTVRFGELPPHTVPYTGAKIAFGRIPDPAEFNE</sequence>
<feature type="domain" description="UmuC" evidence="6">
    <location>
        <begin position="7"/>
        <end position="190"/>
    </location>
</feature>
<accession>A0ABX2IUE6</accession>
<dbReference type="PANTHER" id="PTHR11076">
    <property type="entry name" value="DNA REPAIR POLYMERASE UMUC / TRANSFERASE FAMILY MEMBER"/>
    <property type="match status" value="1"/>
</dbReference>
<dbReference type="Gene3D" id="3.30.70.270">
    <property type="match status" value="1"/>
</dbReference>
<dbReference type="PROSITE" id="PS50173">
    <property type="entry name" value="UMUC"/>
    <property type="match status" value="1"/>
</dbReference>
<evidence type="ECO:0000256" key="3">
    <source>
        <dbReference type="ARBA" id="ARBA00012417"/>
    </source>
</evidence>
<name>A0ABX2IUE6_9RHOB</name>
<evidence type="ECO:0000256" key="5">
    <source>
        <dbReference type="ARBA" id="ARBA00049244"/>
    </source>
</evidence>
<dbReference type="SUPFAM" id="SSF56672">
    <property type="entry name" value="DNA/RNA polymerases"/>
    <property type="match status" value="1"/>
</dbReference>
<comment type="similarity">
    <text evidence="1">Belongs to the DNA polymerase type-Y family.</text>
</comment>
<dbReference type="InterPro" id="IPR017961">
    <property type="entry name" value="DNA_pol_Y-fam_little_finger"/>
</dbReference>
<protein>
    <recommendedName>
        <fullName evidence="3">DNA-directed DNA polymerase</fullName>
        <ecNumber evidence="3">2.7.7.7</ecNumber>
    </recommendedName>
</protein>
<dbReference type="EMBL" id="JABUFE010000013">
    <property type="protein sequence ID" value="NSX56523.1"/>
    <property type="molecule type" value="Genomic_DNA"/>
</dbReference>
<dbReference type="EC" id="2.7.7.7" evidence="3"/>
<dbReference type="RefSeq" id="WP_174139675.1">
    <property type="nucleotide sequence ID" value="NZ_JABUFE010000013.1"/>
</dbReference>
<evidence type="ECO:0000313" key="7">
    <source>
        <dbReference type="EMBL" id="NSX56523.1"/>
    </source>
</evidence>
<evidence type="ECO:0000256" key="4">
    <source>
        <dbReference type="ARBA" id="ARBA00025589"/>
    </source>
</evidence>
<dbReference type="InterPro" id="IPR050116">
    <property type="entry name" value="DNA_polymerase-Y"/>
</dbReference>
<proteinExistence type="inferred from homology"/>
<keyword evidence="8" id="KW-1185">Reference proteome</keyword>
<dbReference type="InterPro" id="IPR043128">
    <property type="entry name" value="Rev_trsase/Diguanyl_cyclase"/>
</dbReference>
<evidence type="ECO:0000256" key="2">
    <source>
        <dbReference type="ARBA" id="ARBA00011245"/>
    </source>
</evidence>
<dbReference type="InterPro" id="IPR043502">
    <property type="entry name" value="DNA/RNA_pol_sf"/>
</dbReference>
<dbReference type="PANTHER" id="PTHR11076:SF34">
    <property type="entry name" value="PROTEIN UMUC"/>
    <property type="match status" value="1"/>
</dbReference>
<comment type="subunit">
    <text evidence="2">Monomer.</text>
</comment>
<gene>
    <name evidence="7" type="ORF">HRQ87_17175</name>
</gene>
<evidence type="ECO:0000259" key="6">
    <source>
        <dbReference type="PROSITE" id="PS50173"/>
    </source>
</evidence>
<evidence type="ECO:0000256" key="1">
    <source>
        <dbReference type="ARBA" id="ARBA00010945"/>
    </source>
</evidence>
<dbReference type="Pfam" id="PF11799">
    <property type="entry name" value="IMS_C"/>
    <property type="match status" value="1"/>
</dbReference>
<comment type="caution">
    <text evidence="7">The sequence shown here is derived from an EMBL/GenBank/DDBJ whole genome shotgun (WGS) entry which is preliminary data.</text>
</comment>
<dbReference type="InterPro" id="IPR001126">
    <property type="entry name" value="UmuC"/>
</dbReference>